<evidence type="ECO:0000256" key="3">
    <source>
        <dbReference type="ARBA" id="ARBA00022989"/>
    </source>
</evidence>
<comment type="subcellular location">
    <subcellularLocation>
        <location evidence="1">Membrane</location>
        <topology evidence="1">Multi-pass membrane protein</topology>
    </subcellularLocation>
</comment>
<feature type="transmembrane region" description="Helical" evidence="5">
    <location>
        <begin position="459"/>
        <end position="480"/>
    </location>
</feature>
<dbReference type="Gene3D" id="1.20.1720.10">
    <property type="entry name" value="Multidrug resistance protein D"/>
    <property type="match status" value="1"/>
</dbReference>
<dbReference type="Pfam" id="PF07690">
    <property type="entry name" value="MFS_1"/>
    <property type="match status" value="1"/>
</dbReference>
<dbReference type="PROSITE" id="PS50850">
    <property type="entry name" value="MFS"/>
    <property type="match status" value="1"/>
</dbReference>
<dbReference type="FunFam" id="1.20.1250.20:FF:000786">
    <property type="entry name" value="MFS multidrug transporter, putative"/>
    <property type="match status" value="1"/>
</dbReference>
<dbReference type="GO" id="GO:0022857">
    <property type="term" value="F:transmembrane transporter activity"/>
    <property type="evidence" value="ECO:0007669"/>
    <property type="project" value="InterPro"/>
</dbReference>
<feature type="transmembrane region" description="Helical" evidence="5">
    <location>
        <begin position="257"/>
        <end position="275"/>
    </location>
</feature>
<feature type="transmembrane region" description="Helical" evidence="5">
    <location>
        <begin position="131"/>
        <end position="157"/>
    </location>
</feature>
<feature type="transmembrane region" description="Helical" evidence="5">
    <location>
        <begin position="486"/>
        <end position="506"/>
    </location>
</feature>
<feature type="transmembrane region" description="Helical" evidence="5">
    <location>
        <begin position="169"/>
        <end position="187"/>
    </location>
</feature>
<reference evidence="9" key="2">
    <citation type="submission" date="2019-04" db="EMBL/GenBank/DDBJ databases">
        <title>Friends and foes A comparative genomics studyof 23 Aspergillus species from section Flavi.</title>
        <authorList>
            <consortium name="DOE Joint Genome Institute"/>
            <person name="Kjaerbolling I."/>
            <person name="Vesth T."/>
            <person name="Frisvad J.C."/>
            <person name="Nybo J.L."/>
            <person name="Theobald S."/>
            <person name="Kildgaard S."/>
            <person name="Isbrandt T."/>
            <person name="Kuo A."/>
            <person name="Sato A."/>
            <person name="Lyhne E.K."/>
            <person name="Kogle M.E."/>
            <person name="Wiebenga A."/>
            <person name="Kun R.S."/>
            <person name="Lubbers R.J."/>
            <person name="Makela M.R."/>
            <person name="Barry K."/>
            <person name="Chovatia M."/>
            <person name="Clum A."/>
            <person name="Daum C."/>
            <person name="Haridas S."/>
            <person name="He G."/>
            <person name="LaButti K."/>
            <person name="Lipzen A."/>
            <person name="Mondo S."/>
            <person name="Riley R."/>
            <person name="Salamov A."/>
            <person name="Simmons B.A."/>
            <person name="Magnuson J.K."/>
            <person name="Henrissat B."/>
            <person name="Mortensen U.H."/>
            <person name="Larsen T.O."/>
            <person name="Devries R.P."/>
            <person name="Grigoriev I.V."/>
            <person name="Machida M."/>
            <person name="Baker S.E."/>
            <person name="Andersen M.R."/>
        </authorList>
    </citation>
    <scope>NUCLEOTIDE SEQUENCE [LARGE SCALE GENOMIC DNA]</scope>
    <source>
        <strain evidence="9">CBS 130015</strain>
    </source>
</reference>
<keyword evidence="9" id="KW-1185">Reference proteome</keyword>
<proteinExistence type="predicted"/>
<dbReference type="Gene3D" id="1.20.1250.20">
    <property type="entry name" value="MFS general substrate transporter like domains"/>
    <property type="match status" value="1"/>
</dbReference>
<feature type="transmembrane region" description="Helical" evidence="5">
    <location>
        <begin position="353"/>
        <end position="373"/>
    </location>
</feature>
<dbReference type="PANTHER" id="PTHR23501:SF59">
    <property type="entry name" value="MAJOR FACILITATOR SUPERFAMILY (MFS) PROFILE DOMAIN-CONTAINING PROTEIN-RELATED"/>
    <property type="match status" value="1"/>
</dbReference>
<feature type="transmembrane region" description="Helical" evidence="5">
    <location>
        <begin position="328"/>
        <end position="347"/>
    </location>
</feature>
<feature type="transmembrane region" description="Helical" evidence="5">
    <location>
        <begin position="518"/>
        <end position="544"/>
    </location>
</feature>
<name>A0A5N6W9J3_9EURO</name>
<keyword evidence="3 5" id="KW-1133">Transmembrane helix</keyword>
<dbReference type="FunFam" id="1.20.1720.10:FF:000018">
    <property type="entry name" value="Putative MFS multidrug transporter"/>
    <property type="match status" value="1"/>
</dbReference>
<feature type="transmembrane region" description="Helical" evidence="5">
    <location>
        <begin position="287"/>
        <end position="307"/>
    </location>
</feature>
<evidence type="ECO:0000256" key="4">
    <source>
        <dbReference type="ARBA" id="ARBA00023136"/>
    </source>
</evidence>
<dbReference type="CDD" id="cd17502">
    <property type="entry name" value="MFS_Azr1_MDR_like"/>
    <property type="match status" value="1"/>
</dbReference>
<reference evidence="8" key="1">
    <citation type="submission" date="2019-04" db="EMBL/GenBank/DDBJ databases">
        <title>Friends and foes A comparative genomics study of 23 Aspergillus species from section Flavi.</title>
        <authorList>
            <consortium name="DOE Joint Genome Institute"/>
            <person name="Kjaerbolling I."/>
            <person name="Vesth T."/>
            <person name="Frisvad J.C."/>
            <person name="Nybo J.L."/>
            <person name="Theobald S."/>
            <person name="Kildgaard S."/>
            <person name="Isbrandt T."/>
            <person name="Kuo A."/>
            <person name="Sato A."/>
            <person name="Lyhne E.K."/>
            <person name="Kogle M.E."/>
            <person name="Wiebenga A."/>
            <person name="Kun R.S."/>
            <person name="Lubbers R.J."/>
            <person name="Makela M.R."/>
            <person name="Barry K."/>
            <person name="Chovatia M."/>
            <person name="Clum A."/>
            <person name="Daum C."/>
            <person name="Haridas S."/>
            <person name="He G."/>
            <person name="LaButti K."/>
            <person name="Lipzen A."/>
            <person name="Mondo S."/>
            <person name="Riley R."/>
            <person name="Salamov A."/>
            <person name="Simmons B.A."/>
            <person name="Magnuson J.K."/>
            <person name="Henrissat B."/>
            <person name="Mortensen U.H."/>
            <person name="Larsen T.O."/>
            <person name="Devries R.P."/>
            <person name="Grigoriev I.V."/>
            <person name="Machida M."/>
            <person name="Baker S.E."/>
            <person name="Andersen M.R."/>
        </authorList>
    </citation>
    <scope>NUCLEOTIDE SEQUENCE</scope>
    <source>
        <strain evidence="8">CBS 130015</strain>
    </source>
</reference>
<evidence type="ECO:0000313" key="7">
    <source>
        <dbReference type="EMBL" id="KAE8316076.1"/>
    </source>
</evidence>
<sequence>MRGISMNKTLNKIFPLPLLDLCISDDRRYFPTDRTTEYVLPGKGLCSALDHYFHPPSPPKISYTNDPILLKKRTFLQLLGGHISQVEAAMTDIVSQGRLEPKVPDIQGSGSETNAEPDAEEERFILSQHAILIFLTLAVLTLMAALDGTSISVALPIIAQRLHGTAIEAFWSGTSFLLCSTVFQPSFASLSHIFGRRPLILVAILFFFTGTTLAGVSQNFTQMLVGRSLQGVGGGGITALTNVIVTDLVPLRERGKYYGILNAMWSLGSVMGPILGGGFAQNVTWRWVFYINFPFIGIGTILVILFLRLRPVPTTFIEKLRQIDYAGIILFTGSLSSFLIPLTWGGVSYDWDSWHTLVPLLIGVVGLVLFVLYEHYVTKVPVIPTSLFSNRTANITFLETVLQGLVLWCQLYYLPLYYEAVKGYSPIITGVALFPGTFTVAPFAILTGALVTYTGHYRWAIWLGWILSTLGNGLLCYIKPNTSVPAWVFLTMVSGMGLGFLFPSLAYSVQASMDDGNLAMASALFSFFRTLGQAIGVAIGGVVFQNLMHKNLLKYSALASKADAYSQDAAELVQVIKYMPDDEVKANVQVAYTDSLRIVWAMCCGICGLGLFLSLWTKGYTVNRLLRTPQGLEARPGAEDDKQNVYS</sequence>
<evidence type="ECO:0000313" key="9">
    <source>
        <dbReference type="Proteomes" id="UP000325433"/>
    </source>
</evidence>
<dbReference type="Proteomes" id="UP000325433">
    <property type="component" value="Unassembled WGS sequence"/>
</dbReference>
<protein>
    <submittedName>
        <fullName evidence="8">Major facilitator superfamily domain-containing protein</fullName>
    </submittedName>
</protein>
<dbReference type="EMBL" id="ML738302">
    <property type="protein sequence ID" value="KAE8317433.1"/>
    <property type="molecule type" value="Genomic_DNA"/>
</dbReference>
<evidence type="ECO:0000259" key="6">
    <source>
        <dbReference type="PROSITE" id="PS50850"/>
    </source>
</evidence>
<feature type="transmembrane region" description="Helical" evidence="5">
    <location>
        <begin position="427"/>
        <end position="452"/>
    </location>
</feature>
<keyword evidence="4 5" id="KW-0472">Membrane</keyword>
<feature type="domain" description="Major facilitator superfamily (MFS) profile" evidence="6">
    <location>
        <begin position="133"/>
        <end position="585"/>
    </location>
</feature>
<dbReference type="PANTHER" id="PTHR23501">
    <property type="entry name" value="MAJOR FACILITATOR SUPERFAMILY"/>
    <property type="match status" value="1"/>
</dbReference>
<dbReference type="InterPro" id="IPR036259">
    <property type="entry name" value="MFS_trans_sf"/>
</dbReference>
<organism evidence="8 9">
    <name type="scientific">Aspergillus transmontanensis</name>
    <dbReference type="NCBI Taxonomy" id="1034304"/>
    <lineage>
        <taxon>Eukaryota</taxon>
        <taxon>Fungi</taxon>
        <taxon>Dikarya</taxon>
        <taxon>Ascomycota</taxon>
        <taxon>Pezizomycotina</taxon>
        <taxon>Eurotiomycetes</taxon>
        <taxon>Eurotiomycetidae</taxon>
        <taxon>Eurotiales</taxon>
        <taxon>Aspergillaceae</taxon>
        <taxon>Aspergillus</taxon>
        <taxon>Aspergillus subgen. Circumdati</taxon>
    </lineage>
</organism>
<evidence type="ECO:0000256" key="5">
    <source>
        <dbReference type="SAM" id="Phobius"/>
    </source>
</evidence>
<feature type="transmembrane region" description="Helical" evidence="5">
    <location>
        <begin position="598"/>
        <end position="617"/>
    </location>
</feature>
<evidence type="ECO:0000256" key="2">
    <source>
        <dbReference type="ARBA" id="ARBA00022692"/>
    </source>
</evidence>
<accession>A0A5N6W9J3</accession>
<feature type="transmembrane region" description="Helical" evidence="5">
    <location>
        <begin position="394"/>
        <end position="415"/>
    </location>
</feature>
<keyword evidence="2 5" id="KW-0812">Transmembrane</keyword>
<dbReference type="AlphaFoldDB" id="A0A5N6W9J3"/>
<dbReference type="GO" id="GO:0005886">
    <property type="term" value="C:plasma membrane"/>
    <property type="evidence" value="ECO:0007669"/>
    <property type="project" value="TreeGrafter"/>
</dbReference>
<dbReference type="SUPFAM" id="SSF103473">
    <property type="entry name" value="MFS general substrate transporter"/>
    <property type="match status" value="1"/>
</dbReference>
<dbReference type="InterPro" id="IPR020846">
    <property type="entry name" value="MFS_dom"/>
</dbReference>
<evidence type="ECO:0000256" key="1">
    <source>
        <dbReference type="ARBA" id="ARBA00004141"/>
    </source>
</evidence>
<feature type="transmembrane region" description="Helical" evidence="5">
    <location>
        <begin position="199"/>
        <end position="216"/>
    </location>
</feature>
<dbReference type="EMBL" id="ML738308">
    <property type="protein sequence ID" value="KAE8316076.1"/>
    <property type="molecule type" value="Genomic_DNA"/>
</dbReference>
<dbReference type="PRINTS" id="PR01036">
    <property type="entry name" value="TCRTETB"/>
</dbReference>
<evidence type="ECO:0000313" key="8">
    <source>
        <dbReference type="EMBL" id="KAE8317433.1"/>
    </source>
</evidence>
<gene>
    <name evidence="8" type="ORF">BDV41DRAFT_584314</name>
    <name evidence="7" type="ORF">BDV41DRAFT_585773</name>
</gene>
<feature type="transmembrane region" description="Helical" evidence="5">
    <location>
        <begin position="228"/>
        <end position="245"/>
    </location>
</feature>
<dbReference type="InterPro" id="IPR011701">
    <property type="entry name" value="MFS"/>
</dbReference>